<dbReference type="OrthoDB" id="5186583at2"/>
<reference evidence="1 3" key="1">
    <citation type="submission" date="2015-07" db="EMBL/GenBank/DDBJ databases">
        <authorList>
            <person name="Noorani M."/>
        </authorList>
    </citation>
    <scope>NUCLEOTIDE SEQUENCE [LARGE SCALE GENOMIC DNA]</scope>
    <source>
        <strain evidence="1 3">W1435</strain>
    </source>
</reference>
<dbReference type="eggNOG" id="ENOG50332E3">
    <property type="taxonomic scope" value="Bacteria"/>
</dbReference>
<evidence type="ECO:0000313" key="1">
    <source>
        <dbReference type="EMBL" id="AKU70313.1"/>
    </source>
</evidence>
<reference evidence="2 4" key="2">
    <citation type="submission" date="2021-03" db="EMBL/GenBank/DDBJ databases">
        <title>Human Oral Microbial Genomes.</title>
        <authorList>
            <person name="Johnston C.D."/>
            <person name="Chen T."/>
            <person name="Dewhirst F.E."/>
        </authorList>
    </citation>
    <scope>NUCLEOTIDE SEQUENCE [LARGE SCALE GENOMIC DNA]</scope>
    <source>
        <strain evidence="2 4">W1435</strain>
    </source>
</reference>
<evidence type="ECO:0000313" key="3">
    <source>
        <dbReference type="Proteomes" id="UP000060345"/>
    </source>
</evidence>
<evidence type="ECO:0000313" key="2">
    <source>
        <dbReference type="EMBL" id="QUB85940.1"/>
    </source>
</evidence>
<keyword evidence="4" id="KW-1185">Reference proteome</keyword>
<evidence type="ECO:0000313" key="4">
    <source>
        <dbReference type="Proteomes" id="UP000682005"/>
    </source>
</evidence>
<sequence length="121" mass="14099">MMNKVSKEKVELYEVVRPLLHSAYSEVKVMSGKKQSEQLNLNKVKIINKLLDKVLILLKDEPTIEFLQKLDEDDLPTNSDAVLILSPSLSAMDQFHSKYFHSDEWEAFRTGKWQTEDDEEE</sequence>
<gene>
    <name evidence="1" type="ORF">ADJ77_11085</name>
    <name evidence="2" type="ORF">J5A51_01350</name>
</gene>
<accession>A0A0K1NN39</accession>
<name>A0A0K1NN39_9BACT</name>
<dbReference type="AlphaFoldDB" id="A0A0K1NN39"/>
<dbReference type="Proteomes" id="UP000682005">
    <property type="component" value="Chromosome 2"/>
</dbReference>
<dbReference type="KEGG" id="pfus:ADJ77_11085"/>
<dbReference type="EMBL" id="CP012075">
    <property type="protein sequence ID" value="AKU70313.1"/>
    <property type="molecule type" value="Genomic_DNA"/>
</dbReference>
<proteinExistence type="predicted"/>
<dbReference type="RefSeq" id="WP_025079036.1">
    <property type="nucleotide sequence ID" value="NZ_BAKO01000037.1"/>
</dbReference>
<organism evidence="1 3">
    <name type="scientific">Prevotella fusca JCM 17724</name>
    <dbReference type="NCBI Taxonomy" id="1236517"/>
    <lineage>
        <taxon>Bacteria</taxon>
        <taxon>Pseudomonadati</taxon>
        <taxon>Bacteroidota</taxon>
        <taxon>Bacteroidia</taxon>
        <taxon>Bacteroidales</taxon>
        <taxon>Prevotellaceae</taxon>
        <taxon>Prevotella</taxon>
    </lineage>
</organism>
<dbReference type="STRING" id="1236517.ADJ77_11085"/>
<protein>
    <submittedName>
        <fullName evidence="1">Uncharacterized protein</fullName>
    </submittedName>
</protein>
<dbReference type="EMBL" id="CP072369">
    <property type="protein sequence ID" value="QUB85940.1"/>
    <property type="molecule type" value="Genomic_DNA"/>
</dbReference>
<dbReference type="Proteomes" id="UP000060345">
    <property type="component" value="Chromosome 2"/>
</dbReference>